<organism evidence="1 2">
    <name type="scientific">Tanacetum coccineum</name>
    <dbReference type="NCBI Taxonomy" id="301880"/>
    <lineage>
        <taxon>Eukaryota</taxon>
        <taxon>Viridiplantae</taxon>
        <taxon>Streptophyta</taxon>
        <taxon>Embryophyta</taxon>
        <taxon>Tracheophyta</taxon>
        <taxon>Spermatophyta</taxon>
        <taxon>Magnoliopsida</taxon>
        <taxon>eudicotyledons</taxon>
        <taxon>Gunneridae</taxon>
        <taxon>Pentapetalae</taxon>
        <taxon>asterids</taxon>
        <taxon>campanulids</taxon>
        <taxon>Asterales</taxon>
        <taxon>Asteraceae</taxon>
        <taxon>Asteroideae</taxon>
        <taxon>Anthemideae</taxon>
        <taxon>Anthemidinae</taxon>
        <taxon>Tanacetum</taxon>
    </lineage>
</organism>
<dbReference type="Proteomes" id="UP001151760">
    <property type="component" value="Unassembled WGS sequence"/>
</dbReference>
<sequence length="192" mass="22495">MADNEKKSTMKEFVTNGQANYYSGIASITVNGKNAYELKGKFLDDLHDNAFSGTYREDAVKNIEYFVKIVDPIDLPNFWKKNDSHDEVVNDGFSYLKEANNDDEQEIGEIFRIETNLFNYDTPLCMKFNEFSYLLKVDPELFTYDVERKETYEDYKNEFNDELEEPWSENGVPYEIGDHISEPFRFKNGEAK</sequence>
<gene>
    <name evidence="1" type="ORF">Tco_0989430</name>
</gene>
<proteinExistence type="predicted"/>
<evidence type="ECO:0000313" key="2">
    <source>
        <dbReference type="Proteomes" id="UP001151760"/>
    </source>
</evidence>
<dbReference type="EMBL" id="BQNB010016666">
    <property type="protein sequence ID" value="GJT54376.1"/>
    <property type="molecule type" value="Genomic_DNA"/>
</dbReference>
<accession>A0ABQ5ETL4</accession>
<keyword evidence="2" id="KW-1185">Reference proteome</keyword>
<protein>
    <submittedName>
        <fullName evidence="1">Uncharacterized protein</fullName>
    </submittedName>
</protein>
<reference evidence="1" key="1">
    <citation type="journal article" date="2022" name="Int. J. Mol. Sci.">
        <title>Draft Genome of Tanacetum Coccineum: Genomic Comparison of Closely Related Tanacetum-Family Plants.</title>
        <authorList>
            <person name="Yamashiro T."/>
            <person name="Shiraishi A."/>
            <person name="Nakayama K."/>
            <person name="Satake H."/>
        </authorList>
    </citation>
    <scope>NUCLEOTIDE SEQUENCE</scope>
</reference>
<name>A0ABQ5ETL4_9ASTR</name>
<evidence type="ECO:0000313" key="1">
    <source>
        <dbReference type="EMBL" id="GJT54376.1"/>
    </source>
</evidence>
<reference evidence="1" key="2">
    <citation type="submission" date="2022-01" db="EMBL/GenBank/DDBJ databases">
        <authorList>
            <person name="Yamashiro T."/>
            <person name="Shiraishi A."/>
            <person name="Satake H."/>
            <person name="Nakayama K."/>
        </authorList>
    </citation>
    <scope>NUCLEOTIDE SEQUENCE</scope>
</reference>
<comment type="caution">
    <text evidence="1">The sequence shown here is derived from an EMBL/GenBank/DDBJ whole genome shotgun (WGS) entry which is preliminary data.</text>
</comment>